<gene>
    <name evidence="1" type="ORF">AT268_31055</name>
    <name evidence="2" type="ORF">CN357_04870</name>
</gene>
<evidence type="ECO:0000313" key="4">
    <source>
        <dbReference type="Proteomes" id="UP000220210"/>
    </source>
</evidence>
<organism evidence="2 4">
    <name type="scientific">Bacillus cereus</name>
    <dbReference type="NCBI Taxonomy" id="1396"/>
    <lineage>
        <taxon>Bacteria</taxon>
        <taxon>Bacillati</taxon>
        <taxon>Bacillota</taxon>
        <taxon>Bacilli</taxon>
        <taxon>Bacillales</taxon>
        <taxon>Bacillaceae</taxon>
        <taxon>Bacillus</taxon>
        <taxon>Bacillus cereus group</taxon>
    </lineage>
</organism>
<dbReference type="RefSeq" id="WP_061662319.1">
    <property type="nucleotide sequence ID" value="NZ_LOMO01000001.1"/>
</dbReference>
<reference evidence="2 4" key="2">
    <citation type="submission" date="2017-09" db="EMBL/GenBank/DDBJ databases">
        <title>Large-scale bioinformatics analysis of Bacillus genomes uncovers conserved roles of natural products in bacterial physiology.</title>
        <authorList>
            <consortium name="Agbiome Team Llc"/>
            <person name="Bleich R.M."/>
            <person name="Kirk G.J."/>
            <person name="Santa Maria K.C."/>
            <person name="Allen S.E."/>
            <person name="Farag S."/>
            <person name="Shank E.A."/>
            <person name="Bowers A."/>
        </authorList>
    </citation>
    <scope>NUCLEOTIDE SEQUENCE [LARGE SCALE GENOMIC DNA]</scope>
    <source>
        <strain evidence="2 4">AFS020204</strain>
    </source>
</reference>
<name>A0A9X6W338_BACCE</name>
<reference evidence="1 3" key="1">
    <citation type="submission" date="2015-12" db="EMBL/GenBank/DDBJ databases">
        <title>Bacillus cereus Group isolate.</title>
        <authorList>
            <person name="Kovac J."/>
        </authorList>
    </citation>
    <scope>NUCLEOTIDE SEQUENCE [LARGE SCALE GENOMIC DNA]</scope>
    <source>
        <strain evidence="1 3">FSL K6-0073</strain>
    </source>
</reference>
<dbReference type="AlphaFoldDB" id="A0A9X6W338"/>
<evidence type="ECO:0000313" key="2">
    <source>
        <dbReference type="EMBL" id="PFF52024.1"/>
    </source>
</evidence>
<evidence type="ECO:0000313" key="3">
    <source>
        <dbReference type="Proteomes" id="UP000075476"/>
    </source>
</evidence>
<dbReference type="EMBL" id="NTSO01000002">
    <property type="protein sequence ID" value="PFF52024.1"/>
    <property type="molecule type" value="Genomic_DNA"/>
</dbReference>
<sequence>MKPRKTVPMTESDRMDLEDYLRQVLPTDNDSLLSHYTGAVRTYETDEQAKEYFAVMIDRLYEEILKRMK</sequence>
<comment type="caution">
    <text evidence="2">The sequence shown here is derived from an EMBL/GenBank/DDBJ whole genome shotgun (WGS) entry which is preliminary data.</text>
</comment>
<protein>
    <submittedName>
        <fullName evidence="2">Uncharacterized protein</fullName>
    </submittedName>
</protein>
<proteinExistence type="predicted"/>
<dbReference type="EMBL" id="LOMO01000001">
    <property type="protein sequence ID" value="KXY50984.1"/>
    <property type="molecule type" value="Genomic_DNA"/>
</dbReference>
<evidence type="ECO:0000313" key="1">
    <source>
        <dbReference type="EMBL" id="KXY50984.1"/>
    </source>
</evidence>
<dbReference type="Proteomes" id="UP000220210">
    <property type="component" value="Unassembled WGS sequence"/>
</dbReference>
<accession>A0A9X6W338</accession>
<dbReference type="Proteomes" id="UP000075476">
    <property type="component" value="Unassembled WGS sequence"/>
</dbReference>